<organism evidence="2 3">
    <name type="scientific">Saitoella complicata (strain BCRC 22490 / CBS 7301 / JCM 7358 / NBRC 10748 / NRRL Y-17804)</name>
    <dbReference type="NCBI Taxonomy" id="698492"/>
    <lineage>
        <taxon>Eukaryota</taxon>
        <taxon>Fungi</taxon>
        <taxon>Dikarya</taxon>
        <taxon>Ascomycota</taxon>
        <taxon>Taphrinomycotina</taxon>
        <taxon>Taphrinomycotina incertae sedis</taxon>
        <taxon>Saitoella</taxon>
    </lineage>
</organism>
<feature type="transmembrane region" description="Helical" evidence="1">
    <location>
        <begin position="126"/>
        <end position="148"/>
    </location>
</feature>
<protein>
    <submittedName>
        <fullName evidence="2">Uncharacterized protein</fullName>
    </submittedName>
</protein>
<keyword evidence="1" id="KW-0812">Transmembrane</keyword>
<reference evidence="2 3" key="2">
    <citation type="journal article" date="2014" name="J. Gen. Appl. Microbiol.">
        <title>The early diverging ascomycetous budding yeast Saitoella complicata has three histone deacetylases belonging to the Clr6, Hos2, and Rpd3 lineages.</title>
        <authorList>
            <person name="Nishida H."/>
            <person name="Matsumoto T."/>
            <person name="Kondo S."/>
            <person name="Hamamoto M."/>
            <person name="Yoshikawa H."/>
        </authorList>
    </citation>
    <scope>NUCLEOTIDE SEQUENCE [LARGE SCALE GENOMIC DNA]</scope>
    <source>
        <strain evidence="2 3">NRRL Y-17804</strain>
    </source>
</reference>
<name>A0A0E9NES9_SAICN</name>
<evidence type="ECO:0000313" key="3">
    <source>
        <dbReference type="Proteomes" id="UP000033140"/>
    </source>
</evidence>
<sequence length="162" mass="18008">MSMPQLTPWKRMLTPTVLVQSTKRTPLLIATQPPHIFQYLAPHPSSTAPLAGKQQQKNRIHPQITTMPTTLSPSSPSSPYSYISDAQTLSTAKPKPISRLQKGVDRAVYRWNVMLGLYVLDSVEKIVANVLIGLIIVMLGFGCWKLALSLYKNGRLLLALMK</sequence>
<evidence type="ECO:0000313" key="2">
    <source>
        <dbReference type="EMBL" id="GAO47890.1"/>
    </source>
</evidence>
<keyword evidence="1" id="KW-1133">Transmembrane helix</keyword>
<keyword evidence="1" id="KW-0472">Membrane</keyword>
<accession>A0A0E9NES9</accession>
<proteinExistence type="predicted"/>
<dbReference type="EMBL" id="BACD03000011">
    <property type="protein sequence ID" value="GAO47890.1"/>
    <property type="molecule type" value="Genomic_DNA"/>
</dbReference>
<comment type="caution">
    <text evidence="2">The sequence shown here is derived from an EMBL/GenBank/DDBJ whole genome shotgun (WGS) entry which is preliminary data.</text>
</comment>
<gene>
    <name evidence="2" type="ORF">G7K_2086-t1</name>
</gene>
<keyword evidence="3" id="KW-1185">Reference proteome</keyword>
<dbReference type="AlphaFoldDB" id="A0A0E9NES9"/>
<evidence type="ECO:0000256" key="1">
    <source>
        <dbReference type="SAM" id="Phobius"/>
    </source>
</evidence>
<reference evidence="2 3" key="3">
    <citation type="journal article" date="2015" name="Genome Announc.">
        <title>Draft Genome Sequence of the Archiascomycetous Yeast Saitoella complicata.</title>
        <authorList>
            <person name="Yamauchi K."/>
            <person name="Kondo S."/>
            <person name="Hamamoto M."/>
            <person name="Takahashi Y."/>
            <person name="Ogura Y."/>
            <person name="Hayashi T."/>
            <person name="Nishida H."/>
        </authorList>
    </citation>
    <scope>NUCLEOTIDE SEQUENCE [LARGE SCALE GENOMIC DNA]</scope>
    <source>
        <strain evidence="2 3">NRRL Y-17804</strain>
    </source>
</reference>
<dbReference type="Proteomes" id="UP000033140">
    <property type="component" value="Unassembled WGS sequence"/>
</dbReference>
<reference evidence="2 3" key="1">
    <citation type="journal article" date="2011" name="J. Gen. Appl. Microbiol.">
        <title>Draft genome sequencing of the enigmatic yeast Saitoella complicata.</title>
        <authorList>
            <person name="Nishida H."/>
            <person name="Hamamoto M."/>
            <person name="Sugiyama J."/>
        </authorList>
    </citation>
    <scope>NUCLEOTIDE SEQUENCE [LARGE SCALE GENOMIC DNA]</scope>
    <source>
        <strain evidence="2 3">NRRL Y-17804</strain>
    </source>
</reference>